<feature type="transmembrane region" description="Helical" evidence="10">
    <location>
        <begin position="64"/>
        <end position="86"/>
    </location>
</feature>
<name>A0A7J0BU31_9BACT</name>
<evidence type="ECO:0000313" key="12">
    <source>
        <dbReference type="Proteomes" id="UP000503820"/>
    </source>
</evidence>
<evidence type="ECO:0000256" key="3">
    <source>
        <dbReference type="ARBA" id="ARBA00022449"/>
    </source>
</evidence>
<organism evidence="11 12">
    <name type="scientific">Desulfovibrio psychrotolerans</name>
    <dbReference type="NCBI Taxonomy" id="415242"/>
    <lineage>
        <taxon>Bacteria</taxon>
        <taxon>Pseudomonadati</taxon>
        <taxon>Thermodesulfobacteriota</taxon>
        <taxon>Desulfovibrionia</taxon>
        <taxon>Desulfovibrionales</taxon>
        <taxon>Desulfovibrionaceae</taxon>
        <taxon>Desulfovibrio</taxon>
    </lineage>
</organism>
<dbReference type="Proteomes" id="UP000503820">
    <property type="component" value="Unassembled WGS sequence"/>
</dbReference>
<feature type="transmembrane region" description="Helical" evidence="10">
    <location>
        <begin position="264"/>
        <end position="284"/>
    </location>
</feature>
<dbReference type="GO" id="GO:0006811">
    <property type="term" value="P:monoatomic ion transport"/>
    <property type="evidence" value="ECO:0007669"/>
    <property type="project" value="UniProtKB-KW"/>
</dbReference>
<dbReference type="PANTHER" id="PTHR43298:SF2">
    <property type="entry name" value="FMN_FAD EXPORTER YEEO-RELATED"/>
    <property type="match status" value="1"/>
</dbReference>
<evidence type="ECO:0000256" key="7">
    <source>
        <dbReference type="ARBA" id="ARBA00023065"/>
    </source>
</evidence>
<feature type="transmembrane region" description="Helical" evidence="10">
    <location>
        <begin position="398"/>
        <end position="418"/>
    </location>
</feature>
<evidence type="ECO:0000256" key="5">
    <source>
        <dbReference type="ARBA" id="ARBA00022692"/>
    </source>
</evidence>
<keyword evidence="8 10" id="KW-0472">Membrane</keyword>
<keyword evidence="12" id="KW-1185">Reference proteome</keyword>
<evidence type="ECO:0000256" key="9">
    <source>
        <dbReference type="ARBA" id="ARBA00031636"/>
    </source>
</evidence>
<dbReference type="EMBL" id="BLVP01000008">
    <property type="protein sequence ID" value="GFM37226.1"/>
    <property type="molecule type" value="Genomic_DNA"/>
</dbReference>
<sequence>MMFFHFTIGFVDVWVAGQIDHTVQAAVGLVSQSLFFFLVIGMAMANGSVAAISQSIGAGLQKRALRFISMVLALGFLCGMIIWVAGRLFKWQFLSLLQVPETILPVTGYFLDVFLLLLPAYYLMVVTNAVFRAQKMVLIPLASTAIAAVVNAFTDFGFGLGWFGLPAFGYKGVAWATFASVSAATAFNIVMLFRHGLLRPSSFPQLRWMRRALPYLLKVALPTGGMQLLWHLGYMVLFAITASLPYDSVNALAGMTAGMRVESLLFLPAFAFNMTGSILVGNSLGAGRRDEALRIALRLIGIACGSMTVVGLIMWPFIDPLAAFLAPEPAVTRQAVTYLIYNILSVPFTVASMTLGGIMTGAGATIYTFAIYSSATWLVRLPVAYVLGHLVWQDAEGVYLAMLVSQIFQSSAMLYVLLRRDWYRFSMIKRNNSRNTPGALPPLEGAKTNVRPTV</sequence>
<keyword evidence="5 10" id="KW-0812">Transmembrane</keyword>
<feature type="transmembrane region" description="Helical" evidence="10">
    <location>
        <begin position="215"/>
        <end position="244"/>
    </location>
</feature>
<evidence type="ECO:0000256" key="6">
    <source>
        <dbReference type="ARBA" id="ARBA00022989"/>
    </source>
</evidence>
<feature type="transmembrane region" description="Helical" evidence="10">
    <location>
        <begin position="173"/>
        <end position="194"/>
    </location>
</feature>
<dbReference type="GO" id="GO:0015297">
    <property type="term" value="F:antiporter activity"/>
    <property type="evidence" value="ECO:0007669"/>
    <property type="project" value="UniProtKB-KW"/>
</dbReference>
<evidence type="ECO:0000256" key="1">
    <source>
        <dbReference type="ARBA" id="ARBA00004651"/>
    </source>
</evidence>
<evidence type="ECO:0000256" key="8">
    <source>
        <dbReference type="ARBA" id="ARBA00023136"/>
    </source>
</evidence>
<dbReference type="InterPro" id="IPR048279">
    <property type="entry name" value="MdtK-like"/>
</dbReference>
<dbReference type="AlphaFoldDB" id="A0A7J0BU31"/>
<evidence type="ECO:0000313" key="11">
    <source>
        <dbReference type="EMBL" id="GFM37226.1"/>
    </source>
</evidence>
<evidence type="ECO:0000256" key="2">
    <source>
        <dbReference type="ARBA" id="ARBA00022448"/>
    </source>
</evidence>
<keyword evidence="4" id="KW-1003">Cell membrane</keyword>
<feature type="transmembrane region" description="Helical" evidence="10">
    <location>
        <begin position="370"/>
        <end position="392"/>
    </location>
</feature>
<comment type="caution">
    <text evidence="11">The sequence shown here is derived from an EMBL/GenBank/DDBJ whole genome shotgun (WGS) entry which is preliminary data.</text>
</comment>
<dbReference type="NCBIfam" id="TIGR00797">
    <property type="entry name" value="matE"/>
    <property type="match status" value="1"/>
</dbReference>
<keyword evidence="3" id="KW-0050">Antiport</keyword>
<reference evidence="11 12" key="1">
    <citation type="submission" date="2020-05" db="EMBL/GenBank/DDBJ databases">
        <title>Draft genome sequence of Desulfovibrio psychrotolerans JS1T.</title>
        <authorList>
            <person name="Ueno A."/>
            <person name="Tamazawa S."/>
            <person name="Tamamura S."/>
            <person name="Murakami T."/>
            <person name="Kiyama T."/>
            <person name="Inomata H."/>
            <person name="Amano Y."/>
            <person name="Miyakawa K."/>
            <person name="Tamaki H."/>
            <person name="Naganuma T."/>
            <person name="Kaneko K."/>
        </authorList>
    </citation>
    <scope>NUCLEOTIDE SEQUENCE [LARGE SCALE GENOMIC DNA]</scope>
    <source>
        <strain evidence="11 12">JS1</strain>
    </source>
</reference>
<dbReference type="Pfam" id="PF01554">
    <property type="entry name" value="MatE"/>
    <property type="match status" value="2"/>
</dbReference>
<comment type="subcellular location">
    <subcellularLocation>
        <location evidence="1">Cell membrane</location>
        <topology evidence="1">Multi-pass membrane protein</topology>
    </subcellularLocation>
</comment>
<dbReference type="PIRSF" id="PIRSF006603">
    <property type="entry name" value="DinF"/>
    <property type="match status" value="1"/>
</dbReference>
<keyword evidence="2" id="KW-0813">Transport</keyword>
<dbReference type="InterPro" id="IPR002528">
    <property type="entry name" value="MATE_fam"/>
</dbReference>
<feature type="transmembrane region" description="Helical" evidence="10">
    <location>
        <begin position="106"/>
        <end position="124"/>
    </location>
</feature>
<protein>
    <recommendedName>
        <fullName evidence="9">Multidrug-efflux transporter</fullName>
    </recommendedName>
</protein>
<gene>
    <name evidence="11" type="ORF">DSM19430T_19100</name>
</gene>
<feature type="transmembrane region" description="Helical" evidence="10">
    <location>
        <begin position="136"/>
        <end position="153"/>
    </location>
</feature>
<dbReference type="PANTHER" id="PTHR43298">
    <property type="entry name" value="MULTIDRUG RESISTANCE PROTEIN NORM-RELATED"/>
    <property type="match status" value="1"/>
</dbReference>
<dbReference type="GO" id="GO:0005886">
    <property type="term" value="C:plasma membrane"/>
    <property type="evidence" value="ECO:0007669"/>
    <property type="project" value="UniProtKB-SubCell"/>
</dbReference>
<accession>A0A7J0BU31</accession>
<feature type="transmembrane region" description="Helical" evidence="10">
    <location>
        <begin position="296"/>
        <end position="318"/>
    </location>
</feature>
<proteinExistence type="predicted"/>
<dbReference type="InterPro" id="IPR050222">
    <property type="entry name" value="MATE_MdtK"/>
</dbReference>
<dbReference type="GO" id="GO:0042910">
    <property type="term" value="F:xenobiotic transmembrane transporter activity"/>
    <property type="evidence" value="ECO:0007669"/>
    <property type="project" value="InterPro"/>
</dbReference>
<keyword evidence="6 10" id="KW-1133">Transmembrane helix</keyword>
<evidence type="ECO:0000256" key="10">
    <source>
        <dbReference type="SAM" id="Phobius"/>
    </source>
</evidence>
<dbReference type="CDD" id="cd13137">
    <property type="entry name" value="MATE_NorM_like"/>
    <property type="match status" value="1"/>
</dbReference>
<evidence type="ECO:0000256" key="4">
    <source>
        <dbReference type="ARBA" id="ARBA00022475"/>
    </source>
</evidence>
<keyword evidence="7" id="KW-0406">Ion transport</keyword>
<feature type="transmembrane region" description="Helical" evidence="10">
    <location>
        <begin position="35"/>
        <end position="52"/>
    </location>
</feature>
<feature type="transmembrane region" description="Helical" evidence="10">
    <location>
        <begin position="338"/>
        <end position="358"/>
    </location>
</feature>